<reference evidence="3" key="1">
    <citation type="submission" date="2014-01" db="EMBL/GenBank/DDBJ databases">
        <title>The Genome Sequence of Anopheles farauti FAR1 (V2).</title>
        <authorList>
            <consortium name="The Broad Institute Genomics Platform"/>
            <person name="Neafsey D.E."/>
            <person name="Besansky N."/>
            <person name="Howell P."/>
            <person name="Walton C."/>
            <person name="Young S.K."/>
            <person name="Zeng Q."/>
            <person name="Gargeya S."/>
            <person name="Fitzgerald M."/>
            <person name="Haas B."/>
            <person name="Abouelleil A."/>
            <person name="Allen A.W."/>
            <person name="Alvarado L."/>
            <person name="Arachchi H.M."/>
            <person name="Berlin A.M."/>
            <person name="Chapman S.B."/>
            <person name="Gainer-Dewar J."/>
            <person name="Goldberg J."/>
            <person name="Griggs A."/>
            <person name="Gujja S."/>
            <person name="Hansen M."/>
            <person name="Howarth C."/>
            <person name="Imamovic A."/>
            <person name="Ireland A."/>
            <person name="Larimer J."/>
            <person name="McCowan C."/>
            <person name="Murphy C."/>
            <person name="Pearson M."/>
            <person name="Poon T.W."/>
            <person name="Priest M."/>
            <person name="Roberts A."/>
            <person name="Saif S."/>
            <person name="Shea T."/>
            <person name="Sisk P."/>
            <person name="Sykes S."/>
            <person name="Wortman J."/>
            <person name="Nusbaum C."/>
            <person name="Birren B."/>
        </authorList>
    </citation>
    <scope>NUCLEOTIDE SEQUENCE [LARGE SCALE GENOMIC DNA]</scope>
    <source>
        <strain evidence="3">FAR1</strain>
    </source>
</reference>
<reference evidence="2" key="2">
    <citation type="submission" date="2020-05" db="UniProtKB">
        <authorList>
            <consortium name="EnsemblMetazoa"/>
        </authorList>
    </citation>
    <scope>IDENTIFICATION</scope>
    <source>
        <strain evidence="2">FAR1</strain>
    </source>
</reference>
<feature type="region of interest" description="Disordered" evidence="1">
    <location>
        <begin position="1"/>
        <end position="80"/>
    </location>
</feature>
<sequence length="144" mass="14652">MAEPPTTEKRVLRPRALSVSGDRNTAAQPHRTPAVVIRRLSGIAELPSTPTSAAPPAKTSAPPKSPEVAIDIPSSDDEEDGMLDCTVVATEVAPALEEAPPAEAAHSGEAESVPQATSELEAAPVPETAPAPEATTAVKAVPAL</sequence>
<feature type="compositionally biased region" description="Basic and acidic residues" evidence="1">
    <location>
        <begin position="1"/>
        <end position="11"/>
    </location>
</feature>
<organism evidence="2 3">
    <name type="scientific">Anopheles farauti</name>
    <dbReference type="NCBI Taxonomy" id="69004"/>
    <lineage>
        <taxon>Eukaryota</taxon>
        <taxon>Metazoa</taxon>
        <taxon>Ecdysozoa</taxon>
        <taxon>Arthropoda</taxon>
        <taxon>Hexapoda</taxon>
        <taxon>Insecta</taxon>
        <taxon>Pterygota</taxon>
        <taxon>Neoptera</taxon>
        <taxon>Endopterygota</taxon>
        <taxon>Diptera</taxon>
        <taxon>Nematocera</taxon>
        <taxon>Culicoidea</taxon>
        <taxon>Culicidae</taxon>
        <taxon>Anophelinae</taxon>
        <taxon>Anopheles</taxon>
    </lineage>
</organism>
<keyword evidence="3" id="KW-1185">Reference proteome</keyword>
<proteinExistence type="predicted"/>
<dbReference type="AlphaFoldDB" id="A0A182QBQ4"/>
<feature type="compositionally biased region" description="Low complexity" evidence="1">
    <location>
        <begin position="121"/>
        <end position="144"/>
    </location>
</feature>
<dbReference type="VEuPathDB" id="VectorBase:AFAF006982"/>
<feature type="compositionally biased region" description="Low complexity" evidence="1">
    <location>
        <begin position="96"/>
        <end position="111"/>
    </location>
</feature>
<dbReference type="EnsemblMetazoa" id="AFAF006982-RA">
    <property type="protein sequence ID" value="AFAF006982-PA"/>
    <property type="gene ID" value="AFAF006982"/>
</dbReference>
<feature type="region of interest" description="Disordered" evidence="1">
    <location>
        <begin position="96"/>
        <end position="144"/>
    </location>
</feature>
<name>A0A182QBQ4_9DIPT</name>
<feature type="compositionally biased region" description="Low complexity" evidence="1">
    <location>
        <begin position="47"/>
        <end position="62"/>
    </location>
</feature>
<dbReference type="EMBL" id="AXCN02002582">
    <property type="status" value="NOT_ANNOTATED_CDS"/>
    <property type="molecule type" value="Genomic_DNA"/>
</dbReference>
<dbReference type="Proteomes" id="UP000075886">
    <property type="component" value="Unassembled WGS sequence"/>
</dbReference>
<accession>A0A182QBQ4</accession>
<evidence type="ECO:0000313" key="3">
    <source>
        <dbReference type="Proteomes" id="UP000075886"/>
    </source>
</evidence>
<evidence type="ECO:0000313" key="2">
    <source>
        <dbReference type="EnsemblMetazoa" id="AFAF006982-PA"/>
    </source>
</evidence>
<protein>
    <submittedName>
        <fullName evidence="2">Uncharacterized protein</fullName>
    </submittedName>
</protein>
<evidence type="ECO:0000256" key="1">
    <source>
        <dbReference type="SAM" id="MobiDB-lite"/>
    </source>
</evidence>